<organism evidence="7 9">
    <name type="scientific">Ralstonia mannitolilytica</name>
    <dbReference type="NCBI Taxonomy" id="105219"/>
    <lineage>
        <taxon>Bacteria</taxon>
        <taxon>Pseudomonadati</taxon>
        <taxon>Pseudomonadota</taxon>
        <taxon>Betaproteobacteria</taxon>
        <taxon>Burkholderiales</taxon>
        <taxon>Burkholderiaceae</taxon>
        <taxon>Ralstonia</taxon>
    </lineage>
</organism>
<evidence type="ECO:0000256" key="2">
    <source>
        <dbReference type="ARBA" id="ARBA00022908"/>
    </source>
</evidence>
<dbReference type="Proteomes" id="UP001190002">
    <property type="component" value="Unassembled WGS sequence"/>
</dbReference>
<reference evidence="7 10" key="1">
    <citation type="submission" date="2023-07" db="EMBL/GenBank/DDBJ databases">
        <authorList>
            <person name="Peeters C."/>
        </authorList>
    </citation>
    <scope>NUCLEOTIDE SEQUENCE</scope>
    <source>
        <strain evidence="8 10">R-77569</strain>
        <strain evidence="7">R-77591</strain>
    </source>
</reference>
<dbReference type="PANTHER" id="PTHR30349:SF41">
    <property type="entry name" value="INTEGRASE_RECOMBINASE PROTEIN MJ0367-RELATED"/>
    <property type="match status" value="1"/>
</dbReference>
<dbReference type="InterPro" id="IPR011010">
    <property type="entry name" value="DNA_brk_join_enz"/>
</dbReference>
<feature type="compositionally biased region" description="Polar residues" evidence="5">
    <location>
        <begin position="379"/>
        <end position="393"/>
    </location>
</feature>
<dbReference type="CDD" id="cd00397">
    <property type="entry name" value="DNA_BRE_C"/>
    <property type="match status" value="1"/>
</dbReference>
<evidence type="ECO:0000259" key="6">
    <source>
        <dbReference type="PROSITE" id="PS51898"/>
    </source>
</evidence>
<sequence>MAEFIAKRVRFQNGEHHSVLVGPGGLPVHEAVLYLTRYRKRGLAANTIHSVCRVLAFLYQELARADIDLLQRIRRGQFLTAPELNRLSEAAQYKVSDLGEVETEAPRRRTFFDIRHIRMRRTLAAVELKAVGVATQATRIRYMADFLQFLVTYIGSTLAASMRRDLDRESTQALNAFRAQIPRVSKRAKLGAREGLSKEDQDRLLDAVHPDSPDNPWKRGFVRERNWLIVVLLLATGMRRGELLGLQIRDLDPREPKLRILRRADASEDPRRIQPNTKTSDRELELRSVLMRCVWRYINDQRGQIKAARKYPQLIVADDGKPLSLKSVDKIFKQLREACPGLPVRLTSHVMRHTWNERFSEQAEQLGLSDAVEEKARNEQQGWTDNSKASSYYTRRHTNRKGRDLVLKLQENLDGSTTCEPPIDRPC</sequence>
<dbReference type="EMBL" id="CAUDKV010000009">
    <property type="protein sequence ID" value="CAJ0872280.1"/>
    <property type="molecule type" value="Genomic_DNA"/>
</dbReference>
<dbReference type="PROSITE" id="PS51898">
    <property type="entry name" value="TYR_RECOMBINASE"/>
    <property type="match status" value="1"/>
</dbReference>
<keyword evidence="2" id="KW-0229">DNA integration</keyword>
<dbReference type="Pfam" id="PF00589">
    <property type="entry name" value="Phage_integrase"/>
    <property type="match status" value="1"/>
</dbReference>
<dbReference type="EMBL" id="CATVXE010000022">
    <property type="protein sequence ID" value="CAJ0694044.1"/>
    <property type="molecule type" value="Genomic_DNA"/>
</dbReference>
<keyword evidence="10" id="KW-1185">Reference proteome</keyword>
<evidence type="ECO:0000256" key="5">
    <source>
        <dbReference type="SAM" id="MobiDB-lite"/>
    </source>
</evidence>
<dbReference type="PANTHER" id="PTHR30349">
    <property type="entry name" value="PHAGE INTEGRASE-RELATED"/>
    <property type="match status" value="1"/>
</dbReference>
<name>A0AAD2EPW5_9RALS</name>
<evidence type="ECO:0000313" key="7">
    <source>
        <dbReference type="EMBL" id="CAJ0694044.1"/>
    </source>
</evidence>
<comment type="caution">
    <text evidence="7">The sequence shown here is derived from an EMBL/GenBank/DDBJ whole genome shotgun (WGS) entry which is preliminary data.</text>
</comment>
<dbReference type="InterPro" id="IPR002104">
    <property type="entry name" value="Integrase_catalytic"/>
</dbReference>
<evidence type="ECO:0000256" key="1">
    <source>
        <dbReference type="ARBA" id="ARBA00008857"/>
    </source>
</evidence>
<protein>
    <submittedName>
        <fullName evidence="7">Tyrosine recombinase XerC</fullName>
    </submittedName>
</protein>
<evidence type="ECO:0000313" key="8">
    <source>
        <dbReference type="EMBL" id="CAJ0872280.1"/>
    </source>
</evidence>
<evidence type="ECO:0000313" key="10">
    <source>
        <dbReference type="Proteomes" id="UP001190452"/>
    </source>
</evidence>
<proteinExistence type="inferred from homology"/>
<dbReference type="SUPFAM" id="SSF56349">
    <property type="entry name" value="DNA breaking-rejoining enzymes"/>
    <property type="match status" value="1"/>
</dbReference>
<gene>
    <name evidence="7" type="primary">xerC_6</name>
    <name evidence="8" type="ORF">R77569_02420</name>
    <name evidence="7" type="ORF">R77591_04188</name>
</gene>
<evidence type="ECO:0000256" key="4">
    <source>
        <dbReference type="ARBA" id="ARBA00023172"/>
    </source>
</evidence>
<comment type="similarity">
    <text evidence="1">Belongs to the 'phage' integrase family.</text>
</comment>
<dbReference type="GO" id="GO:0006310">
    <property type="term" value="P:DNA recombination"/>
    <property type="evidence" value="ECO:0007669"/>
    <property type="project" value="UniProtKB-KW"/>
</dbReference>
<dbReference type="Gene3D" id="1.10.443.10">
    <property type="entry name" value="Intergrase catalytic core"/>
    <property type="match status" value="1"/>
</dbReference>
<dbReference type="RefSeq" id="WP_104566830.1">
    <property type="nucleotide sequence ID" value="NZ_CATVXE010000022.1"/>
</dbReference>
<dbReference type="Proteomes" id="UP001190452">
    <property type="component" value="Unassembled WGS sequence"/>
</dbReference>
<dbReference type="AlphaFoldDB" id="A0AAD2EPW5"/>
<accession>A0AAD2EPW5</accession>
<dbReference type="GO" id="GO:0003677">
    <property type="term" value="F:DNA binding"/>
    <property type="evidence" value="ECO:0007669"/>
    <property type="project" value="UniProtKB-KW"/>
</dbReference>
<feature type="region of interest" description="Disordered" evidence="5">
    <location>
        <begin position="373"/>
        <end position="396"/>
    </location>
</feature>
<evidence type="ECO:0000313" key="9">
    <source>
        <dbReference type="Proteomes" id="UP001190002"/>
    </source>
</evidence>
<keyword evidence="4" id="KW-0233">DNA recombination</keyword>
<feature type="domain" description="Tyr recombinase" evidence="6">
    <location>
        <begin position="191"/>
        <end position="407"/>
    </location>
</feature>
<evidence type="ECO:0000256" key="3">
    <source>
        <dbReference type="ARBA" id="ARBA00023125"/>
    </source>
</evidence>
<dbReference type="InterPro" id="IPR050090">
    <property type="entry name" value="Tyrosine_recombinase_XerCD"/>
</dbReference>
<dbReference type="GO" id="GO:0015074">
    <property type="term" value="P:DNA integration"/>
    <property type="evidence" value="ECO:0007669"/>
    <property type="project" value="UniProtKB-KW"/>
</dbReference>
<keyword evidence="3" id="KW-0238">DNA-binding</keyword>
<dbReference type="InterPro" id="IPR013762">
    <property type="entry name" value="Integrase-like_cat_sf"/>
</dbReference>